<keyword evidence="1" id="KW-0812">Transmembrane</keyword>
<proteinExistence type="predicted"/>
<feature type="transmembrane region" description="Helical" evidence="1">
    <location>
        <begin position="42"/>
        <end position="61"/>
    </location>
</feature>
<keyword evidence="1" id="KW-0472">Membrane</keyword>
<dbReference type="AlphaFoldDB" id="A0AAU9JC45"/>
<dbReference type="EMBL" id="CAJZBQ010000032">
    <property type="protein sequence ID" value="CAG9322696.1"/>
    <property type="molecule type" value="Genomic_DNA"/>
</dbReference>
<feature type="transmembrane region" description="Helical" evidence="1">
    <location>
        <begin position="20"/>
        <end position="36"/>
    </location>
</feature>
<evidence type="ECO:0000313" key="3">
    <source>
        <dbReference type="Proteomes" id="UP001162131"/>
    </source>
</evidence>
<keyword evidence="1" id="KW-1133">Transmembrane helix</keyword>
<comment type="caution">
    <text evidence="2">The sequence shown here is derived from an EMBL/GenBank/DDBJ whole genome shotgun (WGS) entry which is preliminary data.</text>
</comment>
<evidence type="ECO:0000256" key="1">
    <source>
        <dbReference type="SAM" id="Phobius"/>
    </source>
</evidence>
<reference evidence="2" key="1">
    <citation type="submission" date="2021-09" db="EMBL/GenBank/DDBJ databases">
        <authorList>
            <consortium name="AG Swart"/>
            <person name="Singh M."/>
            <person name="Singh A."/>
            <person name="Seah K."/>
            <person name="Emmerich C."/>
        </authorList>
    </citation>
    <scope>NUCLEOTIDE SEQUENCE</scope>
    <source>
        <strain evidence="2">ATCC30299</strain>
    </source>
</reference>
<feature type="transmembrane region" description="Helical" evidence="1">
    <location>
        <begin position="167"/>
        <end position="187"/>
    </location>
</feature>
<organism evidence="2 3">
    <name type="scientific">Blepharisma stoltei</name>
    <dbReference type="NCBI Taxonomy" id="1481888"/>
    <lineage>
        <taxon>Eukaryota</taxon>
        <taxon>Sar</taxon>
        <taxon>Alveolata</taxon>
        <taxon>Ciliophora</taxon>
        <taxon>Postciliodesmatophora</taxon>
        <taxon>Heterotrichea</taxon>
        <taxon>Heterotrichida</taxon>
        <taxon>Blepharismidae</taxon>
        <taxon>Blepharisma</taxon>
    </lineage>
</organism>
<sequence length="205" mass="23673">MSSFLYNNYLMILDRQHLRFLALTICIFLIIRGISIQNFKFFLYLTHWALIVKTLTFLCIFRGLGSDNFRKNLLVIAWTSGINVTIIYWTYAYPLMVSPDFELWHLLLTHGGICLFLIPEIMTCPFTLSNKDFLGPACVAIIYISCVLIPCAYFGMILYPGLTFTNFLSFIVVLANLLVSFGAFSIGKYVSWRFKIRPIELKKVE</sequence>
<keyword evidence="3" id="KW-1185">Reference proteome</keyword>
<gene>
    <name evidence="2" type="ORF">BSTOLATCC_MIC31814</name>
</gene>
<accession>A0AAU9JC45</accession>
<evidence type="ECO:0000313" key="2">
    <source>
        <dbReference type="EMBL" id="CAG9322696.1"/>
    </source>
</evidence>
<feature type="transmembrane region" description="Helical" evidence="1">
    <location>
        <begin position="103"/>
        <end position="121"/>
    </location>
</feature>
<protein>
    <submittedName>
        <fullName evidence="2">Uncharacterized protein</fullName>
    </submittedName>
</protein>
<feature type="transmembrane region" description="Helical" evidence="1">
    <location>
        <begin position="73"/>
        <end position="91"/>
    </location>
</feature>
<dbReference type="Proteomes" id="UP001162131">
    <property type="component" value="Unassembled WGS sequence"/>
</dbReference>
<feature type="transmembrane region" description="Helical" evidence="1">
    <location>
        <begin position="133"/>
        <end position="155"/>
    </location>
</feature>
<name>A0AAU9JC45_9CILI</name>